<keyword evidence="4" id="KW-1185">Reference proteome</keyword>
<dbReference type="CDD" id="cd00866">
    <property type="entry name" value="PEBP_euk"/>
    <property type="match status" value="3"/>
</dbReference>
<dbReference type="FunFam" id="3.90.280.10:FF:000006">
    <property type="entry name" value="protein D3"/>
    <property type="match status" value="1"/>
</dbReference>
<proteinExistence type="inferred from homology"/>
<reference evidence="3 4" key="1">
    <citation type="journal article" date="2015" name="Nat. Commun.">
        <title>Lucilia cuprina genome unlocks parasitic fly biology to underpin future interventions.</title>
        <authorList>
            <person name="Anstead C.A."/>
            <person name="Korhonen P.K."/>
            <person name="Young N.D."/>
            <person name="Hall R.S."/>
            <person name="Jex A.R."/>
            <person name="Murali S.C."/>
            <person name="Hughes D.S."/>
            <person name="Lee S.F."/>
            <person name="Perry T."/>
            <person name="Stroehlein A.J."/>
            <person name="Ansell B.R."/>
            <person name="Breugelmans B."/>
            <person name="Hofmann A."/>
            <person name="Qu J."/>
            <person name="Dugan S."/>
            <person name="Lee S.L."/>
            <person name="Chao H."/>
            <person name="Dinh H."/>
            <person name="Han Y."/>
            <person name="Doddapaneni H.V."/>
            <person name="Worley K.C."/>
            <person name="Muzny D.M."/>
            <person name="Ioannidis P."/>
            <person name="Waterhouse R.M."/>
            <person name="Zdobnov E.M."/>
            <person name="James P.J."/>
            <person name="Bagnall N.H."/>
            <person name="Kotze A.C."/>
            <person name="Gibbs R.A."/>
            <person name="Richards S."/>
            <person name="Batterham P."/>
            <person name="Gasser R.B."/>
        </authorList>
    </citation>
    <scope>NUCLEOTIDE SEQUENCE [LARGE SCALE GENOMIC DNA]</scope>
    <source>
        <strain evidence="3 4">LS</strain>
        <tissue evidence="3">Full body</tissue>
    </source>
</reference>
<evidence type="ECO:0000256" key="2">
    <source>
        <dbReference type="SAM" id="SignalP"/>
    </source>
</evidence>
<feature type="signal peptide" evidence="2">
    <location>
        <begin position="1"/>
        <end position="18"/>
    </location>
</feature>
<organism evidence="3 4">
    <name type="scientific">Lucilia cuprina</name>
    <name type="common">Green bottle fly</name>
    <name type="synonym">Australian sheep blowfly</name>
    <dbReference type="NCBI Taxonomy" id="7375"/>
    <lineage>
        <taxon>Eukaryota</taxon>
        <taxon>Metazoa</taxon>
        <taxon>Ecdysozoa</taxon>
        <taxon>Arthropoda</taxon>
        <taxon>Hexapoda</taxon>
        <taxon>Insecta</taxon>
        <taxon>Pterygota</taxon>
        <taxon>Neoptera</taxon>
        <taxon>Endopterygota</taxon>
        <taxon>Diptera</taxon>
        <taxon>Brachycera</taxon>
        <taxon>Muscomorpha</taxon>
        <taxon>Oestroidea</taxon>
        <taxon>Calliphoridae</taxon>
        <taxon>Luciliinae</taxon>
        <taxon>Lucilia</taxon>
    </lineage>
</organism>
<dbReference type="InterPro" id="IPR001858">
    <property type="entry name" value="Phosphatidylethanolamine-bd_CS"/>
</dbReference>
<dbReference type="InterPro" id="IPR008914">
    <property type="entry name" value="PEBP"/>
</dbReference>
<dbReference type="Pfam" id="PF01161">
    <property type="entry name" value="PBP"/>
    <property type="match status" value="3"/>
</dbReference>
<dbReference type="AlphaFoldDB" id="A0A0L0BN69"/>
<dbReference type="Gene3D" id="3.90.280.10">
    <property type="entry name" value="PEBP-like"/>
    <property type="match status" value="3"/>
</dbReference>
<protein>
    <submittedName>
        <fullName evidence="3">Uncharacterized protein</fullName>
    </submittedName>
</protein>
<dbReference type="Proteomes" id="UP000037069">
    <property type="component" value="Unassembled WGS sequence"/>
</dbReference>
<dbReference type="SUPFAM" id="SSF49777">
    <property type="entry name" value="PEBP-like"/>
    <property type="match status" value="3"/>
</dbReference>
<dbReference type="OrthoDB" id="2506647at2759"/>
<dbReference type="PANTHER" id="PTHR11362">
    <property type="entry name" value="PHOSPHATIDYLETHANOLAMINE-BINDING PROTEIN"/>
    <property type="match status" value="1"/>
</dbReference>
<dbReference type="InterPro" id="IPR035810">
    <property type="entry name" value="PEBP_euk"/>
</dbReference>
<comment type="similarity">
    <text evidence="1">Belongs to the phosphatidylethanolamine-binding protein family.</text>
</comment>
<evidence type="ECO:0000313" key="4">
    <source>
        <dbReference type="Proteomes" id="UP000037069"/>
    </source>
</evidence>
<feature type="chain" id="PRO_5005534836" evidence="2">
    <location>
        <begin position="19"/>
        <end position="584"/>
    </location>
</feature>
<keyword evidence="2" id="KW-0732">Signal</keyword>
<dbReference type="PROSITE" id="PS01220">
    <property type="entry name" value="PBP"/>
    <property type="match status" value="2"/>
</dbReference>
<evidence type="ECO:0000256" key="1">
    <source>
        <dbReference type="ARBA" id="ARBA00007091"/>
    </source>
</evidence>
<sequence length="584" mass="65779">MKFVILLKVVYILKLVLAEESEIIKAMKRHEVIPDLLNEGPQEILKVTFDSGVTANMGEELTPTQVQNPPLVEWSAEKDSFYTLLFTEVDAPSREDTSLKEWRHWLIVNIPESNVDEGDLVYGYQGSGPSKGSGFHRYVYLLFKQPEKLKFDEKYIDANSIEGRPNFSTNNFSRKYDLVTFRNSAGGTDITSGINGWALKILLISLALSVIAIFMAKQLVVVFICFWAYFQLAQNAAADNEVEQVFKDNEIIPDVLQEAPKEFLKVTYDGGLEVNKGNELTPTQVKLQPRVEWQAKCTDYYTLIMTDPDAPSRADPKVREFRHWLVANIPGNKIDQGQVVAAYVGSGPPKGTGLHRYIFLLYKQPGKIDIDEPLVGNNSAENRANFRAAKFAEKYNLGTPVAGNFYQAQYDDYVPIILAQLGFKVSYEGGLEVNKGNELTPTQVKQQPKVEWEAKCADYYTLIMTDPDAPSRINPKVREFRHWLVANIPGNKIDQGQVVAAYVGSGPPKGTGLHRYIFLLYKQPGKLDIDEPHVGNNSRRNRPNFKAAKFAEKYNLGAPLAGNFYQAQYDDYVPILHAQLSEDN</sequence>
<dbReference type="PANTHER" id="PTHR11362:SF82">
    <property type="entry name" value="PHOSPHATIDYLETHANOLAMINE-BINDING PROTEIN 4"/>
    <property type="match status" value="1"/>
</dbReference>
<evidence type="ECO:0000313" key="3">
    <source>
        <dbReference type="EMBL" id="KNC21457.1"/>
    </source>
</evidence>
<comment type="caution">
    <text evidence="3">The sequence shown here is derived from an EMBL/GenBank/DDBJ whole genome shotgun (WGS) entry which is preliminary data.</text>
</comment>
<dbReference type="InterPro" id="IPR036610">
    <property type="entry name" value="PEBP-like_sf"/>
</dbReference>
<accession>A0A0L0BN69</accession>
<dbReference type="EMBL" id="JRES01001623">
    <property type="protein sequence ID" value="KNC21457.1"/>
    <property type="molecule type" value="Genomic_DNA"/>
</dbReference>
<gene>
    <name evidence="3" type="ORF">FF38_12545</name>
</gene>
<dbReference type="STRING" id="7375.A0A0L0BN69"/>
<name>A0A0L0BN69_LUCCU</name>